<evidence type="ECO:0000259" key="2">
    <source>
        <dbReference type="PROSITE" id="PS50076"/>
    </source>
</evidence>
<dbReference type="AlphaFoldDB" id="A0A813EDF1"/>
<dbReference type="PANTHER" id="PTHR24074">
    <property type="entry name" value="CO-CHAPERONE PROTEIN DJLA"/>
    <property type="match status" value="1"/>
</dbReference>
<feature type="region of interest" description="Disordered" evidence="1">
    <location>
        <begin position="64"/>
        <end position="167"/>
    </location>
</feature>
<dbReference type="Pfam" id="PF00226">
    <property type="entry name" value="DnaJ"/>
    <property type="match status" value="1"/>
</dbReference>
<accession>A0A813EDF1</accession>
<dbReference type="EMBL" id="CAJNNV010010355">
    <property type="protein sequence ID" value="CAE8598540.1"/>
    <property type="molecule type" value="Genomic_DNA"/>
</dbReference>
<dbReference type="SMART" id="SM00271">
    <property type="entry name" value="DnaJ"/>
    <property type="match status" value="1"/>
</dbReference>
<keyword evidence="4" id="KW-1185">Reference proteome</keyword>
<dbReference type="InterPro" id="IPR036869">
    <property type="entry name" value="J_dom_sf"/>
</dbReference>
<feature type="compositionally biased region" description="Polar residues" evidence="1">
    <location>
        <begin position="77"/>
        <end position="87"/>
    </location>
</feature>
<dbReference type="InterPro" id="IPR001623">
    <property type="entry name" value="DnaJ_domain"/>
</dbReference>
<dbReference type="Proteomes" id="UP000654075">
    <property type="component" value="Unassembled WGS sequence"/>
</dbReference>
<evidence type="ECO:0000256" key="1">
    <source>
        <dbReference type="SAM" id="MobiDB-lite"/>
    </source>
</evidence>
<name>A0A813EDF1_POLGL</name>
<dbReference type="InterPro" id="IPR050817">
    <property type="entry name" value="DjlA_DnaK_co-chaperone"/>
</dbReference>
<protein>
    <recommendedName>
        <fullName evidence="2">J domain-containing protein</fullName>
    </recommendedName>
</protein>
<feature type="compositionally biased region" description="Polar residues" evidence="1">
    <location>
        <begin position="148"/>
        <end position="167"/>
    </location>
</feature>
<gene>
    <name evidence="3" type="ORF">PGLA1383_LOCUS16946</name>
</gene>
<dbReference type="SUPFAM" id="SSF46565">
    <property type="entry name" value="Chaperone J-domain"/>
    <property type="match status" value="1"/>
</dbReference>
<evidence type="ECO:0000313" key="4">
    <source>
        <dbReference type="Proteomes" id="UP000654075"/>
    </source>
</evidence>
<feature type="domain" description="J" evidence="2">
    <location>
        <begin position="3"/>
        <end position="66"/>
    </location>
</feature>
<sequence>GLHCYSVLGLSSTATAEEVKARYRELALLHHPDVASEASQSGELHFFAEMTEAYRECWRLASAKAKAPPAPDPAQKVSRSANSSPSFLRTRRRWEEPPSTPWKAPSPLPRWTAPSDLPAGDLSKSGRPWKCWVIGPGSISRRDRPLTNEPTKTQFQNTISRLEQSAK</sequence>
<reference evidence="3" key="1">
    <citation type="submission" date="2021-02" db="EMBL/GenBank/DDBJ databases">
        <authorList>
            <person name="Dougan E. K."/>
            <person name="Rhodes N."/>
            <person name="Thang M."/>
            <person name="Chan C."/>
        </authorList>
    </citation>
    <scope>NUCLEOTIDE SEQUENCE</scope>
</reference>
<evidence type="ECO:0000313" key="3">
    <source>
        <dbReference type="EMBL" id="CAE8598540.1"/>
    </source>
</evidence>
<dbReference type="CDD" id="cd06257">
    <property type="entry name" value="DnaJ"/>
    <property type="match status" value="1"/>
</dbReference>
<organism evidence="3 4">
    <name type="scientific">Polarella glacialis</name>
    <name type="common">Dinoflagellate</name>
    <dbReference type="NCBI Taxonomy" id="89957"/>
    <lineage>
        <taxon>Eukaryota</taxon>
        <taxon>Sar</taxon>
        <taxon>Alveolata</taxon>
        <taxon>Dinophyceae</taxon>
        <taxon>Suessiales</taxon>
        <taxon>Suessiaceae</taxon>
        <taxon>Polarella</taxon>
    </lineage>
</organism>
<dbReference type="PROSITE" id="PS50076">
    <property type="entry name" value="DNAJ_2"/>
    <property type="match status" value="1"/>
</dbReference>
<dbReference type="OrthoDB" id="3140340at2759"/>
<feature type="compositionally biased region" description="Pro residues" evidence="1">
    <location>
        <begin position="98"/>
        <end position="108"/>
    </location>
</feature>
<dbReference type="PRINTS" id="PR00625">
    <property type="entry name" value="JDOMAIN"/>
</dbReference>
<comment type="caution">
    <text evidence="3">The sequence shown here is derived from an EMBL/GenBank/DDBJ whole genome shotgun (WGS) entry which is preliminary data.</text>
</comment>
<proteinExistence type="predicted"/>
<feature type="non-terminal residue" evidence="3">
    <location>
        <position position="1"/>
    </location>
</feature>
<dbReference type="Gene3D" id="1.10.287.110">
    <property type="entry name" value="DnaJ domain"/>
    <property type="match status" value="1"/>
</dbReference>